<comment type="similarity">
    <text evidence="1">Belongs to the YciI family.</text>
</comment>
<protein>
    <recommendedName>
        <fullName evidence="2">YCII-related domain-containing protein</fullName>
    </recommendedName>
</protein>
<dbReference type="SUPFAM" id="SSF54909">
    <property type="entry name" value="Dimeric alpha+beta barrel"/>
    <property type="match status" value="1"/>
</dbReference>
<dbReference type="Proteomes" id="UP000552883">
    <property type="component" value="Unassembled WGS sequence"/>
</dbReference>
<name>A0A840X6P2_9MICO</name>
<dbReference type="RefSeq" id="WP_207948960.1">
    <property type="nucleotide sequence ID" value="NZ_BAAANZ010000001.1"/>
</dbReference>
<dbReference type="Pfam" id="PF03795">
    <property type="entry name" value="YCII"/>
    <property type="match status" value="1"/>
</dbReference>
<feature type="domain" description="YCII-related" evidence="2">
    <location>
        <begin position="4"/>
        <end position="115"/>
    </location>
</feature>
<proteinExistence type="inferred from homology"/>
<gene>
    <name evidence="3" type="ORF">BJ959_000380</name>
</gene>
<dbReference type="EMBL" id="JACHBS010000001">
    <property type="protein sequence ID" value="MBB5616884.1"/>
    <property type="molecule type" value="Genomic_DNA"/>
</dbReference>
<evidence type="ECO:0000256" key="1">
    <source>
        <dbReference type="ARBA" id="ARBA00007689"/>
    </source>
</evidence>
<organism evidence="3 4">
    <name type="scientific">Microcella frigidaquae</name>
    <dbReference type="NCBI Taxonomy" id="424758"/>
    <lineage>
        <taxon>Bacteria</taxon>
        <taxon>Bacillati</taxon>
        <taxon>Actinomycetota</taxon>
        <taxon>Actinomycetes</taxon>
        <taxon>Micrococcales</taxon>
        <taxon>Microbacteriaceae</taxon>
        <taxon>Microcella</taxon>
    </lineage>
</organism>
<evidence type="ECO:0000313" key="3">
    <source>
        <dbReference type="EMBL" id="MBB5616884.1"/>
    </source>
</evidence>
<reference evidence="3 4" key="1">
    <citation type="submission" date="2020-08" db="EMBL/GenBank/DDBJ databases">
        <title>Sequencing the genomes of 1000 actinobacteria strains.</title>
        <authorList>
            <person name="Klenk H.-P."/>
        </authorList>
    </citation>
    <scope>NUCLEOTIDE SEQUENCE [LARGE SCALE GENOMIC DNA]</scope>
    <source>
        <strain evidence="3 4">DSM 23889</strain>
    </source>
</reference>
<evidence type="ECO:0000259" key="2">
    <source>
        <dbReference type="Pfam" id="PF03795"/>
    </source>
</evidence>
<dbReference type="InterPro" id="IPR011008">
    <property type="entry name" value="Dimeric_a/b-barrel"/>
</dbReference>
<comment type="caution">
    <text evidence="3">The sequence shown here is derived from an EMBL/GenBank/DDBJ whole genome shotgun (WGS) entry which is preliminary data.</text>
</comment>
<dbReference type="Gene3D" id="3.30.70.1060">
    <property type="entry name" value="Dimeric alpha+beta barrel"/>
    <property type="match status" value="1"/>
</dbReference>
<dbReference type="PANTHER" id="PTHR35174">
    <property type="entry name" value="BLL7171 PROTEIN-RELATED"/>
    <property type="match status" value="1"/>
</dbReference>
<sequence>MPTYMLIMRASEAGLAASKAQDMESVITAMGRYNEAMMDAGVMVGGDGLSDPAEGAVVDFSTPEPSVTPGAYGPVESLFNGYWTIRVDDLDAATDWARRCPLGPGQKLEVRRVTDESDFADFADNEYLQKEAGWREELEGKPAEG</sequence>
<dbReference type="AlphaFoldDB" id="A0A840X6P2"/>
<evidence type="ECO:0000313" key="4">
    <source>
        <dbReference type="Proteomes" id="UP000552883"/>
    </source>
</evidence>
<dbReference type="InterPro" id="IPR005545">
    <property type="entry name" value="YCII"/>
</dbReference>
<accession>A0A840X6P2</accession>
<keyword evidence="4" id="KW-1185">Reference proteome</keyword>